<protein>
    <submittedName>
        <fullName evidence="4">General secretion pathway protein GspB</fullName>
    </submittedName>
</protein>
<keyword evidence="2" id="KW-0472">Membrane</keyword>
<keyword evidence="2" id="KW-1133">Transmembrane helix</keyword>
<accession>A0A850R719</accession>
<dbReference type="InterPro" id="IPR032389">
    <property type="entry name" value="GspB_C"/>
</dbReference>
<dbReference type="Proteomes" id="UP000592294">
    <property type="component" value="Unassembled WGS sequence"/>
</dbReference>
<name>A0A850R719_9GAMM</name>
<dbReference type="GO" id="GO:0015627">
    <property type="term" value="C:type II protein secretion system complex"/>
    <property type="evidence" value="ECO:0007669"/>
    <property type="project" value="InterPro"/>
</dbReference>
<dbReference type="RefSeq" id="WP_176975376.1">
    <property type="nucleotide sequence ID" value="NZ_JABZEO010000003.1"/>
</dbReference>
<keyword evidence="5" id="KW-1185">Reference proteome</keyword>
<dbReference type="Pfam" id="PF16537">
    <property type="entry name" value="T2SSB"/>
    <property type="match status" value="1"/>
</dbReference>
<evidence type="ECO:0000259" key="3">
    <source>
        <dbReference type="Pfam" id="PF16537"/>
    </source>
</evidence>
<dbReference type="EMBL" id="JABZEO010000003">
    <property type="protein sequence ID" value="NVZ08585.1"/>
    <property type="molecule type" value="Genomic_DNA"/>
</dbReference>
<evidence type="ECO:0000313" key="5">
    <source>
        <dbReference type="Proteomes" id="UP000592294"/>
    </source>
</evidence>
<evidence type="ECO:0000313" key="4">
    <source>
        <dbReference type="EMBL" id="NVZ08585.1"/>
    </source>
</evidence>
<evidence type="ECO:0000256" key="2">
    <source>
        <dbReference type="SAM" id="Phobius"/>
    </source>
</evidence>
<keyword evidence="2" id="KW-0812">Transmembrane</keyword>
<feature type="region of interest" description="Disordered" evidence="1">
    <location>
        <begin position="196"/>
        <end position="218"/>
    </location>
</feature>
<organism evidence="4 5">
    <name type="scientific">Allochromatium humboldtianum</name>
    <dbReference type="NCBI Taxonomy" id="504901"/>
    <lineage>
        <taxon>Bacteria</taxon>
        <taxon>Pseudomonadati</taxon>
        <taxon>Pseudomonadota</taxon>
        <taxon>Gammaproteobacteria</taxon>
        <taxon>Chromatiales</taxon>
        <taxon>Chromatiaceae</taxon>
        <taxon>Allochromatium</taxon>
    </lineage>
</organism>
<evidence type="ECO:0000256" key="1">
    <source>
        <dbReference type="SAM" id="MobiDB-lite"/>
    </source>
</evidence>
<comment type="caution">
    <text evidence="4">The sequence shown here is derived from an EMBL/GenBank/DDBJ whole genome shotgun (WGS) entry which is preliminary data.</text>
</comment>
<sequence length="290" mass="31648">MSYILEALKKSQQERGLGQVPTLDASGLFVEDREPQVTHHWALLAVGLAALAVVIALYAAFRGARPVPMTALDAPRVDPAPIIQPLTVQPQPAVIEATGVDPIARPLVEPPPPKPAPSRSSAPESGAGPVVRAAPPSQSQIPDPDVDPEWERNLLRQLEAEQAAMNAAREILEEPPRAASVPDDLVQDIETFKQQVRREQGVAPPASRRPPVEIRGDPTRLKLTPQQQSAVPGYLMTVHVYDPDVAKRFVVINALRYREGEETREGLRVEQILKEGAVLSYLGNPFYVAR</sequence>
<feature type="transmembrane region" description="Helical" evidence="2">
    <location>
        <begin position="41"/>
        <end position="61"/>
    </location>
</feature>
<feature type="domain" description="Type II secretion system protein GspB C-terminal" evidence="3">
    <location>
        <begin position="236"/>
        <end position="288"/>
    </location>
</feature>
<proteinExistence type="predicted"/>
<dbReference type="AlphaFoldDB" id="A0A850R719"/>
<reference evidence="4 5" key="1">
    <citation type="submission" date="2020-06" db="EMBL/GenBank/DDBJ databases">
        <title>Whole-genome sequence of Allochromatium humboldtianum DSM 21881, type strain.</title>
        <authorList>
            <person name="Kyndt J.A."/>
            <person name="Meyer T.E."/>
        </authorList>
    </citation>
    <scope>NUCLEOTIDE SEQUENCE [LARGE SCALE GENOMIC DNA]</scope>
    <source>
        <strain evidence="4 5">DSM 21881</strain>
    </source>
</reference>
<gene>
    <name evidence="4" type="ORF">HW932_04850</name>
</gene>
<feature type="compositionally biased region" description="Low complexity" evidence="1">
    <location>
        <begin position="117"/>
        <end position="129"/>
    </location>
</feature>
<feature type="region of interest" description="Disordered" evidence="1">
    <location>
        <begin position="103"/>
        <end position="148"/>
    </location>
</feature>